<sequence length="196" mass="21988">MEKLTEKQQRKRRQILDAAMHCFIEKGFHSTSTAEICKAAGMSPGNLFHYYPTKYAIIEAIAELDEDDHKAILSIGDAPGHTADIIEKMITALIMLYSEPGYTRLSLEIITEASRNPELNAAFVVNEQRLHKKFCDVLRRGMAAGEIDPQLDPVQTASWLLVMADGTLGRELTEPEFSREAFLCGLRVLLRKALKP</sequence>
<dbReference type="Pfam" id="PF13977">
    <property type="entry name" value="TetR_C_6"/>
    <property type="match status" value="1"/>
</dbReference>
<evidence type="ECO:0000256" key="4">
    <source>
        <dbReference type="ARBA" id="ARBA00023163"/>
    </source>
</evidence>
<dbReference type="InterPro" id="IPR039538">
    <property type="entry name" value="BetI_C"/>
</dbReference>
<dbReference type="AlphaFoldDB" id="A0A8I0Q225"/>
<dbReference type="PANTHER" id="PTHR30055:SF223">
    <property type="entry name" value="HTH-TYPE TRANSCRIPTIONAL REGULATOR UIDR"/>
    <property type="match status" value="1"/>
</dbReference>
<dbReference type="Pfam" id="PF00440">
    <property type="entry name" value="TetR_N"/>
    <property type="match status" value="1"/>
</dbReference>
<evidence type="ECO:0000256" key="2">
    <source>
        <dbReference type="ARBA" id="ARBA00023015"/>
    </source>
</evidence>
<evidence type="ECO:0000256" key="3">
    <source>
        <dbReference type="ARBA" id="ARBA00023125"/>
    </source>
</evidence>
<keyword evidence="4" id="KW-0804">Transcription</keyword>
<name>A0A8I0Q225_MORMO</name>
<dbReference type="SUPFAM" id="SSF48498">
    <property type="entry name" value="Tetracyclin repressor-like, C-terminal domain"/>
    <property type="match status" value="1"/>
</dbReference>
<dbReference type="PROSITE" id="PS50977">
    <property type="entry name" value="HTH_TETR_2"/>
    <property type="match status" value="1"/>
</dbReference>
<evidence type="ECO:0000256" key="5">
    <source>
        <dbReference type="PROSITE-ProRule" id="PRU00335"/>
    </source>
</evidence>
<gene>
    <name evidence="7" type="ORF">CYG68_10335</name>
</gene>
<keyword evidence="2" id="KW-0805">Transcription regulation</keyword>
<keyword evidence="1" id="KW-0678">Repressor</keyword>
<dbReference type="PRINTS" id="PR00455">
    <property type="entry name" value="HTHTETR"/>
</dbReference>
<proteinExistence type="predicted"/>
<protein>
    <submittedName>
        <fullName evidence="7">TetR/AcrR family transcriptional regulator</fullName>
    </submittedName>
</protein>
<dbReference type="Gene3D" id="1.10.357.10">
    <property type="entry name" value="Tetracycline Repressor, domain 2"/>
    <property type="match status" value="1"/>
</dbReference>
<feature type="domain" description="HTH tetR-type" evidence="6">
    <location>
        <begin position="9"/>
        <end position="69"/>
    </location>
</feature>
<evidence type="ECO:0000313" key="7">
    <source>
        <dbReference type="EMBL" id="MBE8612814.1"/>
    </source>
</evidence>
<dbReference type="InterPro" id="IPR050109">
    <property type="entry name" value="HTH-type_TetR-like_transc_reg"/>
</dbReference>
<dbReference type="RefSeq" id="WP_032098992.1">
    <property type="nucleotide sequence ID" value="NZ_CP025933.1"/>
</dbReference>
<dbReference type="InterPro" id="IPR009057">
    <property type="entry name" value="Homeodomain-like_sf"/>
</dbReference>
<evidence type="ECO:0000313" key="8">
    <source>
        <dbReference type="Proteomes" id="UP000650477"/>
    </source>
</evidence>
<dbReference type="EMBL" id="PKLF01000008">
    <property type="protein sequence ID" value="MBE8612814.1"/>
    <property type="molecule type" value="Genomic_DNA"/>
</dbReference>
<accession>A0A8I0Q225</accession>
<dbReference type="InterPro" id="IPR036271">
    <property type="entry name" value="Tet_transcr_reg_TetR-rel_C_sf"/>
</dbReference>
<evidence type="ECO:0000259" key="6">
    <source>
        <dbReference type="PROSITE" id="PS50977"/>
    </source>
</evidence>
<dbReference type="Proteomes" id="UP000650477">
    <property type="component" value="Unassembled WGS sequence"/>
</dbReference>
<keyword evidence="3 5" id="KW-0238">DNA-binding</keyword>
<feature type="DNA-binding region" description="H-T-H motif" evidence="5">
    <location>
        <begin position="32"/>
        <end position="51"/>
    </location>
</feature>
<evidence type="ECO:0000256" key="1">
    <source>
        <dbReference type="ARBA" id="ARBA00022491"/>
    </source>
</evidence>
<dbReference type="GO" id="GO:0003700">
    <property type="term" value="F:DNA-binding transcription factor activity"/>
    <property type="evidence" value="ECO:0007669"/>
    <property type="project" value="TreeGrafter"/>
</dbReference>
<dbReference type="PANTHER" id="PTHR30055">
    <property type="entry name" value="HTH-TYPE TRANSCRIPTIONAL REGULATOR RUTR"/>
    <property type="match status" value="1"/>
</dbReference>
<reference evidence="7" key="1">
    <citation type="submission" date="2017-12" db="EMBL/GenBank/DDBJ databases">
        <title>Genome sequencing and analysis.</title>
        <authorList>
            <person name="Huang Y.-T."/>
        </authorList>
    </citation>
    <scope>NUCLEOTIDE SEQUENCE</scope>
    <source>
        <strain evidence="7">VGH116</strain>
    </source>
</reference>
<dbReference type="SUPFAM" id="SSF46689">
    <property type="entry name" value="Homeodomain-like"/>
    <property type="match status" value="1"/>
</dbReference>
<organism evidence="7 8">
    <name type="scientific">Morganella morganii</name>
    <name type="common">Proteus morganii</name>
    <dbReference type="NCBI Taxonomy" id="582"/>
    <lineage>
        <taxon>Bacteria</taxon>
        <taxon>Pseudomonadati</taxon>
        <taxon>Pseudomonadota</taxon>
        <taxon>Gammaproteobacteria</taxon>
        <taxon>Enterobacterales</taxon>
        <taxon>Morganellaceae</taxon>
        <taxon>Morganella</taxon>
    </lineage>
</organism>
<dbReference type="InterPro" id="IPR001647">
    <property type="entry name" value="HTH_TetR"/>
</dbReference>
<comment type="caution">
    <text evidence="7">The sequence shown here is derived from an EMBL/GenBank/DDBJ whole genome shotgun (WGS) entry which is preliminary data.</text>
</comment>
<dbReference type="GO" id="GO:0000976">
    <property type="term" value="F:transcription cis-regulatory region binding"/>
    <property type="evidence" value="ECO:0007669"/>
    <property type="project" value="TreeGrafter"/>
</dbReference>